<evidence type="ECO:0000313" key="2">
    <source>
        <dbReference type="Proteomes" id="UP001501183"/>
    </source>
</evidence>
<sequence>MTEPIFDKSEQLQQVQQDLLPGEVVVVVYDCTGAGTGFVGLTNLRVVIQDRSFVGKRTAITSIPYHNIRSVSLLSNKSWAGEFFSSSSVAMTAGPDTFEAEFRGTEKAHHVHRVILENITR</sequence>
<gene>
    <name evidence="1" type="ORF">GCM10023094_04290</name>
</gene>
<organism evidence="1 2">
    <name type="scientific">Rhodococcus olei</name>
    <dbReference type="NCBI Taxonomy" id="2161675"/>
    <lineage>
        <taxon>Bacteria</taxon>
        <taxon>Bacillati</taxon>
        <taxon>Actinomycetota</taxon>
        <taxon>Actinomycetes</taxon>
        <taxon>Mycobacteriales</taxon>
        <taxon>Nocardiaceae</taxon>
        <taxon>Rhodococcus</taxon>
    </lineage>
</organism>
<evidence type="ECO:0000313" key="1">
    <source>
        <dbReference type="EMBL" id="GAA4472313.1"/>
    </source>
</evidence>
<protein>
    <recommendedName>
        <fullName evidence="3">PH (Pleckstrin Homology) domain-containing protein</fullName>
    </recommendedName>
</protein>
<proteinExistence type="predicted"/>
<dbReference type="Proteomes" id="UP001501183">
    <property type="component" value="Unassembled WGS sequence"/>
</dbReference>
<comment type="caution">
    <text evidence="1">The sequence shown here is derived from an EMBL/GenBank/DDBJ whole genome shotgun (WGS) entry which is preliminary data.</text>
</comment>
<dbReference type="Gene3D" id="2.30.29.50">
    <property type="entry name" value="Bacterial Pleckstrin homology domain"/>
    <property type="match status" value="1"/>
</dbReference>
<dbReference type="EMBL" id="BAABFB010000014">
    <property type="protein sequence ID" value="GAA4472313.1"/>
    <property type="molecule type" value="Genomic_DNA"/>
</dbReference>
<name>A0ABP8NVX9_9NOCA</name>
<dbReference type="SUPFAM" id="SSF50729">
    <property type="entry name" value="PH domain-like"/>
    <property type="match status" value="1"/>
</dbReference>
<dbReference type="RefSeq" id="WP_345341649.1">
    <property type="nucleotide sequence ID" value="NZ_BAABFB010000014.1"/>
</dbReference>
<evidence type="ECO:0008006" key="3">
    <source>
        <dbReference type="Google" id="ProtNLM"/>
    </source>
</evidence>
<accession>A0ABP8NVX9</accession>
<reference evidence="2" key="1">
    <citation type="journal article" date="2019" name="Int. J. Syst. Evol. Microbiol.">
        <title>The Global Catalogue of Microorganisms (GCM) 10K type strain sequencing project: providing services to taxonomists for standard genome sequencing and annotation.</title>
        <authorList>
            <consortium name="The Broad Institute Genomics Platform"/>
            <consortium name="The Broad Institute Genome Sequencing Center for Infectious Disease"/>
            <person name="Wu L."/>
            <person name="Ma J."/>
        </authorList>
    </citation>
    <scope>NUCLEOTIDE SEQUENCE [LARGE SCALE GENOMIC DNA]</scope>
    <source>
        <strain evidence="2">JCM 32206</strain>
    </source>
</reference>
<dbReference type="InterPro" id="IPR037063">
    <property type="entry name" value="PHb_sf"/>
</dbReference>
<keyword evidence="2" id="KW-1185">Reference proteome</keyword>